<evidence type="ECO:0000313" key="6">
    <source>
        <dbReference type="Proteomes" id="UP000033900"/>
    </source>
</evidence>
<keyword evidence="6" id="KW-1185">Reference proteome</keyword>
<dbReference type="PATRIC" id="fig|273678.4.peg.2305"/>
<sequence>MRRPIDKADRSTLARHAHLLSPSPGSVALKLLGIAFCVLLVSGAAVAAYVAIDLTNRVGDGAVALEGDDDVAPPALGAYPDDRAFNILVVGTDECGEITTSYLGARCSEADDGIRNDVNLLVHVSAAPRNVTVVSFPRDLMVEVPQCTRVDGSKAPSMSKASFNSLFDHAGISCIAQTITEMSGLPVEFAAKISFDGVIEITNAIGGVEVCVAGEGIHDSQAGIDLPPGTHTISGKDALAFIRTRHGVGDESDLARISNQQQYMSRLAKKILSAETLTDPSTVLKLANTVVDNIVPSEKLSNPLTLAQLALALKDVPFSDFVFVQFPNAPDPDNPKSKVVPVDDAAEALWAALAAGEPIALSGDVTSHSGVVLSTPSPSAPPAETPTDAATPPATETPDVRATLPPEISGQSVDQDTCSKGNQAK</sequence>
<protein>
    <submittedName>
        <fullName evidence="5">Putative transcriptional regulator YwtF</fullName>
    </submittedName>
</protein>
<dbReference type="Pfam" id="PF03816">
    <property type="entry name" value="LytR_cpsA_psr"/>
    <property type="match status" value="1"/>
</dbReference>
<dbReference type="RefSeq" id="WP_045257891.1">
    <property type="nucleotide sequence ID" value="NZ_JYJB01000009.1"/>
</dbReference>
<dbReference type="NCBIfam" id="TIGR00350">
    <property type="entry name" value="lytR_cpsA_psr"/>
    <property type="match status" value="1"/>
</dbReference>
<dbReference type="EMBL" id="JYJB01000009">
    <property type="protein sequence ID" value="KJL47509.1"/>
    <property type="molecule type" value="Genomic_DNA"/>
</dbReference>
<dbReference type="InterPro" id="IPR050922">
    <property type="entry name" value="LytR/CpsA/Psr_CW_biosynth"/>
</dbReference>
<keyword evidence="3" id="KW-0812">Transmembrane</keyword>
<evidence type="ECO:0000259" key="4">
    <source>
        <dbReference type="Pfam" id="PF03816"/>
    </source>
</evidence>
<dbReference type="AlphaFoldDB" id="A0A0M2HSN6"/>
<proteinExistence type="inferred from homology"/>
<evidence type="ECO:0000313" key="5">
    <source>
        <dbReference type="EMBL" id="KJL47509.1"/>
    </source>
</evidence>
<feature type="domain" description="Cell envelope-related transcriptional attenuator" evidence="4">
    <location>
        <begin position="115"/>
        <end position="272"/>
    </location>
</feature>
<gene>
    <name evidence="5" type="primary">ywtF_2</name>
    <name evidence="5" type="ORF">RS84_02303</name>
</gene>
<comment type="similarity">
    <text evidence="1">Belongs to the LytR/CpsA/Psr (LCP) family.</text>
</comment>
<dbReference type="OrthoDB" id="9782542at2"/>
<dbReference type="PANTHER" id="PTHR33392:SF6">
    <property type="entry name" value="POLYISOPRENYL-TEICHOIC ACID--PEPTIDOGLYCAN TEICHOIC ACID TRANSFERASE TAGU"/>
    <property type="match status" value="1"/>
</dbReference>
<feature type="compositionally biased region" description="Low complexity" evidence="2">
    <location>
        <begin position="385"/>
        <end position="397"/>
    </location>
</feature>
<dbReference type="Proteomes" id="UP000033900">
    <property type="component" value="Unassembled WGS sequence"/>
</dbReference>
<keyword evidence="3" id="KW-1133">Transmembrane helix</keyword>
<comment type="caution">
    <text evidence="5">The sequence shown here is derived from an EMBL/GenBank/DDBJ whole genome shotgun (WGS) entry which is preliminary data.</text>
</comment>
<organism evidence="5 6">
    <name type="scientific">Microbacterium hydrocarbonoxydans</name>
    <dbReference type="NCBI Taxonomy" id="273678"/>
    <lineage>
        <taxon>Bacteria</taxon>
        <taxon>Bacillati</taxon>
        <taxon>Actinomycetota</taxon>
        <taxon>Actinomycetes</taxon>
        <taxon>Micrococcales</taxon>
        <taxon>Microbacteriaceae</taxon>
        <taxon>Microbacterium</taxon>
    </lineage>
</organism>
<reference evidence="5 6" key="1">
    <citation type="submission" date="2015-02" db="EMBL/GenBank/DDBJ databases">
        <title>Draft genome sequences of ten Microbacterium spp. with emphasis on heavy metal contaminated environments.</title>
        <authorList>
            <person name="Corretto E."/>
        </authorList>
    </citation>
    <scope>NUCLEOTIDE SEQUENCE [LARGE SCALE GENOMIC DNA]</scope>
    <source>
        <strain evidence="5 6">SA35</strain>
    </source>
</reference>
<feature type="region of interest" description="Disordered" evidence="2">
    <location>
        <begin position="370"/>
        <end position="425"/>
    </location>
</feature>
<dbReference type="STRING" id="273678.RS84_02303"/>
<keyword evidence="3" id="KW-0472">Membrane</keyword>
<dbReference type="PANTHER" id="PTHR33392">
    <property type="entry name" value="POLYISOPRENYL-TEICHOIC ACID--PEPTIDOGLYCAN TEICHOIC ACID TRANSFERASE TAGU"/>
    <property type="match status" value="1"/>
</dbReference>
<accession>A0A0M2HSN6</accession>
<feature type="compositionally biased region" description="Polar residues" evidence="2">
    <location>
        <begin position="409"/>
        <end position="425"/>
    </location>
</feature>
<dbReference type="InterPro" id="IPR004474">
    <property type="entry name" value="LytR_CpsA_psr"/>
</dbReference>
<evidence type="ECO:0000256" key="3">
    <source>
        <dbReference type="SAM" id="Phobius"/>
    </source>
</evidence>
<dbReference type="Gene3D" id="3.40.630.190">
    <property type="entry name" value="LCP protein"/>
    <property type="match status" value="1"/>
</dbReference>
<evidence type="ECO:0000256" key="2">
    <source>
        <dbReference type="SAM" id="MobiDB-lite"/>
    </source>
</evidence>
<name>A0A0M2HSN6_9MICO</name>
<evidence type="ECO:0000256" key="1">
    <source>
        <dbReference type="ARBA" id="ARBA00006068"/>
    </source>
</evidence>
<feature type="transmembrane region" description="Helical" evidence="3">
    <location>
        <begin position="31"/>
        <end position="52"/>
    </location>
</feature>